<protein>
    <submittedName>
        <fullName evidence="1">Uncharacterized protein</fullName>
    </submittedName>
</protein>
<name>Q0UMB1_PHANO</name>
<dbReference type="GeneID" id="5974346"/>
<accession>Q0UMB1</accession>
<dbReference type="EMBL" id="CH445334">
    <property type="protein sequence ID" value="EAT85754.1"/>
    <property type="molecule type" value="Genomic_DNA"/>
</dbReference>
<proteinExistence type="predicted"/>
<dbReference type="KEGG" id="pno:SNOG_07103"/>
<dbReference type="InParanoid" id="Q0UMB1"/>
<dbReference type="AlphaFoldDB" id="Q0UMB1"/>
<dbReference type="RefSeq" id="XP_001797456.1">
    <property type="nucleotide sequence ID" value="XM_001797404.1"/>
</dbReference>
<evidence type="ECO:0000313" key="2">
    <source>
        <dbReference type="Proteomes" id="UP000001055"/>
    </source>
</evidence>
<evidence type="ECO:0000313" key="1">
    <source>
        <dbReference type="EMBL" id="EAT85754.1"/>
    </source>
</evidence>
<sequence length="56" mass="6185">MPGYDTAYRYLRSNTQESGASTTVIVDEHVLGEVGHLYIICTPTATHCEISSAIRR</sequence>
<gene>
    <name evidence="1" type="ORF">SNOG_07103</name>
</gene>
<reference evidence="2" key="1">
    <citation type="journal article" date="2007" name="Plant Cell">
        <title>Dothideomycete-plant interactions illuminated by genome sequencing and EST analysis of the wheat pathogen Stagonospora nodorum.</title>
        <authorList>
            <person name="Hane J.K."/>
            <person name="Lowe R.G."/>
            <person name="Solomon P.S."/>
            <person name="Tan K.C."/>
            <person name="Schoch C.L."/>
            <person name="Spatafora J.W."/>
            <person name="Crous P.W."/>
            <person name="Kodira C."/>
            <person name="Birren B.W."/>
            <person name="Galagan J.E."/>
            <person name="Torriani S.F."/>
            <person name="McDonald B.A."/>
            <person name="Oliver R.P."/>
        </authorList>
    </citation>
    <scope>NUCLEOTIDE SEQUENCE [LARGE SCALE GENOMIC DNA]</scope>
    <source>
        <strain evidence="2">SN15 / ATCC MYA-4574 / FGSC 10173</strain>
    </source>
</reference>
<dbReference type="Proteomes" id="UP000001055">
    <property type="component" value="Unassembled WGS sequence"/>
</dbReference>
<organism evidence="1 2">
    <name type="scientific">Phaeosphaeria nodorum (strain SN15 / ATCC MYA-4574 / FGSC 10173)</name>
    <name type="common">Glume blotch fungus</name>
    <name type="synonym">Parastagonospora nodorum</name>
    <dbReference type="NCBI Taxonomy" id="321614"/>
    <lineage>
        <taxon>Eukaryota</taxon>
        <taxon>Fungi</taxon>
        <taxon>Dikarya</taxon>
        <taxon>Ascomycota</taxon>
        <taxon>Pezizomycotina</taxon>
        <taxon>Dothideomycetes</taxon>
        <taxon>Pleosporomycetidae</taxon>
        <taxon>Pleosporales</taxon>
        <taxon>Pleosporineae</taxon>
        <taxon>Phaeosphaeriaceae</taxon>
        <taxon>Parastagonospora</taxon>
    </lineage>
</organism>